<dbReference type="PANTHER" id="PTHR20978">
    <property type="entry name" value="SPLICING FACTOR 3B SUBUNIT 5"/>
    <property type="match status" value="1"/>
</dbReference>
<dbReference type="InterPro" id="IPR009846">
    <property type="entry name" value="SF3b5/RDS3-10"/>
</dbReference>
<dbReference type="GO" id="GO:0000398">
    <property type="term" value="P:mRNA splicing, via spliceosome"/>
    <property type="evidence" value="ECO:0007669"/>
    <property type="project" value="InterPro"/>
</dbReference>
<feature type="non-terminal residue" evidence="2">
    <location>
        <position position="1"/>
    </location>
</feature>
<dbReference type="InterPro" id="IPR017089">
    <property type="entry name" value="Splicing_factor_3B_subunit_5"/>
</dbReference>
<protein>
    <submittedName>
        <fullName evidence="2">Splicing factor 3B subunit 5/RDS3 complex subunit 10</fullName>
    </submittedName>
</protein>
<evidence type="ECO:0000313" key="3">
    <source>
        <dbReference type="Proteomes" id="UP000799421"/>
    </source>
</evidence>
<keyword evidence="3" id="KW-1185">Reference proteome</keyword>
<gene>
    <name evidence="2" type="ORF">K470DRAFT_216575</name>
</gene>
<dbReference type="PIRSF" id="PIRSF037010">
    <property type="entry name" value="Splicing_factor_3B_subunit_5"/>
    <property type="match status" value="1"/>
</dbReference>
<dbReference type="AlphaFoldDB" id="A0A6A7BZN0"/>
<dbReference type="EMBL" id="MU005979">
    <property type="protein sequence ID" value="KAF2860720.1"/>
    <property type="molecule type" value="Genomic_DNA"/>
</dbReference>
<comment type="similarity">
    <text evidence="1">Belongs to the SF3B5 family.</text>
</comment>
<evidence type="ECO:0000313" key="2">
    <source>
        <dbReference type="EMBL" id="KAF2860720.1"/>
    </source>
</evidence>
<proteinExistence type="inferred from homology"/>
<dbReference type="Proteomes" id="UP000799421">
    <property type="component" value="Unassembled WGS sequence"/>
</dbReference>
<reference evidence="2" key="1">
    <citation type="journal article" date="2020" name="Stud. Mycol.">
        <title>101 Dothideomycetes genomes: a test case for predicting lifestyles and emergence of pathogens.</title>
        <authorList>
            <person name="Haridas S."/>
            <person name="Albert R."/>
            <person name="Binder M."/>
            <person name="Bloem J."/>
            <person name="Labutti K."/>
            <person name="Salamov A."/>
            <person name="Andreopoulos B."/>
            <person name="Baker S."/>
            <person name="Barry K."/>
            <person name="Bills G."/>
            <person name="Bluhm B."/>
            <person name="Cannon C."/>
            <person name="Castanera R."/>
            <person name="Culley D."/>
            <person name="Daum C."/>
            <person name="Ezra D."/>
            <person name="Gonzalez J."/>
            <person name="Henrissat B."/>
            <person name="Kuo A."/>
            <person name="Liang C."/>
            <person name="Lipzen A."/>
            <person name="Lutzoni F."/>
            <person name="Magnuson J."/>
            <person name="Mondo S."/>
            <person name="Nolan M."/>
            <person name="Ohm R."/>
            <person name="Pangilinan J."/>
            <person name="Park H.-J."/>
            <person name="Ramirez L."/>
            <person name="Alfaro M."/>
            <person name="Sun H."/>
            <person name="Tritt A."/>
            <person name="Yoshinaga Y."/>
            <person name="Zwiers L.-H."/>
            <person name="Turgeon B."/>
            <person name="Goodwin S."/>
            <person name="Spatafora J."/>
            <person name="Crous P."/>
            <person name="Grigoriev I."/>
        </authorList>
    </citation>
    <scope>NUCLEOTIDE SEQUENCE</scope>
    <source>
        <strain evidence="2">CBS 480.64</strain>
    </source>
</reference>
<accession>A0A6A7BZN0</accession>
<dbReference type="GO" id="GO:0005686">
    <property type="term" value="C:U2 snRNP"/>
    <property type="evidence" value="ECO:0007669"/>
    <property type="project" value="TreeGrafter"/>
</dbReference>
<organism evidence="2 3">
    <name type="scientific">Piedraia hortae CBS 480.64</name>
    <dbReference type="NCBI Taxonomy" id="1314780"/>
    <lineage>
        <taxon>Eukaryota</taxon>
        <taxon>Fungi</taxon>
        <taxon>Dikarya</taxon>
        <taxon>Ascomycota</taxon>
        <taxon>Pezizomycotina</taxon>
        <taxon>Dothideomycetes</taxon>
        <taxon>Dothideomycetidae</taxon>
        <taxon>Capnodiales</taxon>
        <taxon>Piedraiaceae</taxon>
        <taxon>Piedraia</taxon>
    </lineage>
</organism>
<dbReference type="GO" id="GO:0071011">
    <property type="term" value="C:precatalytic spliceosome"/>
    <property type="evidence" value="ECO:0007669"/>
    <property type="project" value="TreeGrafter"/>
</dbReference>
<dbReference type="PANTHER" id="PTHR20978:SF0">
    <property type="entry name" value="SPLICING FACTOR 3B SUBUNIT 5"/>
    <property type="match status" value="1"/>
</dbReference>
<dbReference type="OrthoDB" id="274726at2759"/>
<evidence type="ECO:0000256" key="1">
    <source>
        <dbReference type="ARBA" id="ARBA00009568"/>
    </source>
</evidence>
<name>A0A6A7BZN0_9PEZI</name>
<sequence length="85" mass="9559">QADKLRAQQQLEALQNKYIGTGHADTTKHEWTSNIMRDSYSSFQGHPALLHYMAIGTGMSMERMRMHCMEKMVLPVGPAPPVDEG</sequence>
<dbReference type="Pfam" id="PF07189">
    <property type="entry name" value="SF3b10"/>
    <property type="match status" value="1"/>
</dbReference>